<feature type="domain" description="DUF4097" evidence="2">
    <location>
        <begin position="21"/>
        <end position="227"/>
    </location>
</feature>
<sequence>MYEFDRTEPVTLALRAVAGIVEIDAGRDDTVRVEVVPLGDSPAARQTAESTRVVLDGDTLVVAVPSPERWRLRRAPALRITVRVPAGSSVSGDSSAAEVRATGLFRDVHLKLASAACHLGDLLGDLHLSSASGELSVGRVAGSAYLKSASGTIRTGDVMGDVTAKTASGDIRIGSGGGSVDAGTASGHVTVGSLWRGRARLRTASGDITVGIAPGTGVWLDLSTVGGATVTDLTSHGDSVPVTTGLPSHGDSVPVTTGLDVRARSASGNIRIHRASAPGPYAAGTAAPAANMTASDAA</sequence>
<dbReference type="AlphaFoldDB" id="A0A919LY86"/>
<dbReference type="Pfam" id="PF13349">
    <property type="entry name" value="DUF4097"/>
    <property type="match status" value="1"/>
</dbReference>
<proteinExistence type="predicted"/>
<dbReference type="Proteomes" id="UP000619479">
    <property type="component" value="Unassembled WGS sequence"/>
</dbReference>
<evidence type="ECO:0000259" key="2">
    <source>
        <dbReference type="Pfam" id="PF13349"/>
    </source>
</evidence>
<organism evidence="3 4">
    <name type="scientific">Actinoplanes cyaneus</name>
    <dbReference type="NCBI Taxonomy" id="52696"/>
    <lineage>
        <taxon>Bacteria</taxon>
        <taxon>Bacillati</taxon>
        <taxon>Actinomycetota</taxon>
        <taxon>Actinomycetes</taxon>
        <taxon>Micromonosporales</taxon>
        <taxon>Micromonosporaceae</taxon>
        <taxon>Actinoplanes</taxon>
    </lineage>
</organism>
<dbReference type="RefSeq" id="WP_203738209.1">
    <property type="nucleotide sequence ID" value="NZ_BAAAUC010000021.1"/>
</dbReference>
<reference evidence="3" key="1">
    <citation type="submission" date="2021-01" db="EMBL/GenBank/DDBJ databases">
        <title>Whole genome shotgun sequence of Actinoplanes cyaneus NBRC 14990.</title>
        <authorList>
            <person name="Komaki H."/>
            <person name="Tamura T."/>
        </authorList>
    </citation>
    <scope>NUCLEOTIDE SEQUENCE</scope>
    <source>
        <strain evidence="3">NBRC 14990</strain>
    </source>
</reference>
<evidence type="ECO:0000256" key="1">
    <source>
        <dbReference type="SAM" id="MobiDB-lite"/>
    </source>
</evidence>
<evidence type="ECO:0000313" key="4">
    <source>
        <dbReference type="Proteomes" id="UP000619479"/>
    </source>
</evidence>
<comment type="caution">
    <text evidence="3">The sequence shown here is derived from an EMBL/GenBank/DDBJ whole genome shotgun (WGS) entry which is preliminary data.</text>
</comment>
<dbReference type="InterPro" id="IPR025164">
    <property type="entry name" value="Toastrack_DUF4097"/>
</dbReference>
<accession>A0A919LY86</accession>
<name>A0A919LY86_9ACTN</name>
<feature type="region of interest" description="Disordered" evidence="1">
    <location>
        <begin position="276"/>
        <end position="298"/>
    </location>
</feature>
<evidence type="ECO:0000313" key="3">
    <source>
        <dbReference type="EMBL" id="GID62735.1"/>
    </source>
</evidence>
<dbReference type="EMBL" id="BOMH01000004">
    <property type="protein sequence ID" value="GID62735.1"/>
    <property type="molecule type" value="Genomic_DNA"/>
</dbReference>
<gene>
    <name evidence="3" type="ORF">Acy02nite_06160</name>
</gene>
<dbReference type="Gene3D" id="2.160.20.120">
    <property type="match status" value="1"/>
</dbReference>
<protein>
    <recommendedName>
        <fullName evidence="2">DUF4097 domain-containing protein</fullName>
    </recommendedName>
</protein>
<keyword evidence="4" id="KW-1185">Reference proteome</keyword>